<evidence type="ECO:0000313" key="2">
    <source>
        <dbReference type="Proteomes" id="UP000007485"/>
    </source>
</evidence>
<name>F0QXW6_VULM7</name>
<protein>
    <submittedName>
        <fullName evidence="1">Uncharacterized protein</fullName>
    </submittedName>
</protein>
<dbReference type="Proteomes" id="UP000007485">
    <property type="component" value="Chromosome"/>
</dbReference>
<sequence>MEQLWIDEPPPERDLELGIGRYVAWQSPLHRDAVRRALEASRQ</sequence>
<dbReference type="EMBL" id="CP002529">
    <property type="protein sequence ID" value="ADY01279.1"/>
    <property type="molecule type" value="Genomic_DNA"/>
</dbReference>
<gene>
    <name evidence="1" type="ordered locus">VMUT_1072</name>
</gene>
<dbReference type="RefSeq" id="WP_013604441.1">
    <property type="nucleotide sequence ID" value="NC_015151.1"/>
</dbReference>
<dbReference type="GeneID" id="74507092"/>
<dbReference type="KEGG" id="vmo:VMUT_1072"/>
<organism evidence="1 2">
    <name type="scientific">Vulcanisaeta moutnovskia (strain 768-28)</name>
    <dbReference type="NCBI Taxonomy" id="985053"/>
    <lineage>
        <taxon>Archaea</taxon>
        <taxon>Thermoproteota</taxon>
        <taxon>Thermoprotei</taxon>
        <taxon>Thermoproteales</taxon>
        <taxon>Thermoproteaceae</taxon>
        <taxon>Vulcanisaeta</taxon>
    </lineage>
</organism>
<proteinExistence type="predicted"/>
<accession>F0QXW6</accession>
<evidence type="ECO:0000313" key="1">
    <source>
        <dbReference type="EMBL" id="ADY01279.1"/>
    </source>
</evidence>
<dbReference type="eggNOG" id="arCOG03408">
    <property type="taxonomic scope" value="Archaea"/>
</dbReference>
<keyword evidence="2" id="KW-1185">Reference proteome</keyword>
<reference evidence="1 2" key="1">
    <citation type="journal article" date="2011" name="J. Bacteriol.">
        <title>Complete genome sequence of 'Vulcanisaeta moutnovskia' strain 768-28, a novel member of the hyperthermophilic crenarchaeal genus vulcanisaeta.</title>
        <authorList>
            <person name="Gumerov V.M."/>
            <person name="Mardanov A.V."/>
            <person name="Beletsky A.V."/>
            <person name="Prokofeva M.I."/>
            <person name="Bonch-Osmolovskaya E.A."/>
            <person name="Ravin N.V."/>
            <person name="Skryabin K.G."/>
        </authorList>
    </citation>
    <scope>NUCLEOTIDE SEQUENCE [LARGE SCALE GENOMIC DNA]</scope>
    <source>
        <strain evidence="1 2">768-28</strain>
    </source>
</reference>
<dbReference type="AlphaFoldDB" id="F0QXW6"/>
<dbReference type="HOGENOM" id="CLU_3228045_0_0_2"/>